<accession>A0A9P0YHP5</accession>
<comment type="caution">
    <text evidence="4">The sequence shown here is derived from an EMBL/GenBank/DDBJ whole genome shotgun (WGS) entry which is preliminary data.</text>
</comment>
<dbReference type="EMBL" id="CAMAPE010000004">
    <property type="protein sequence ID" value="CAH9056849.1"/>
    <property type="molecule type" value="Genomic_DNA"/>
</dbReference>
<keyword evidence="5" id="KW-1185">Reference proteome</keyword>
<dbReference type="EMBL" id="CAMAPE010000004">
    <property type="protein sequence ID" value="CAH9056854.1"/>
    <property type="molecule type" value="Genomic_DNA"/>
</dbReference>
<dbReference type="InterPro" id="IPR036875">
    <property type="entry name" value="Znf_CCHC_sf"/>
</dbReference>
<sequence length="235" mass="25971">MDLTQGSMTVAEYAYEFLRLSKYAQDMVRAEPDKCRKFEYGLNEEIAGLVVALRHTSLTELVGAAQSFEGWRRRKTGSGTFSHSAPIRNSIGKKQQSDKSKSQGHWSRFSQSSRSPSTTGSNKFQSSVPQAKNVPLCSFCNKHHIGECRRASGACFRCGQMGHMLRDCPTLVNGAASSAPNRPTQPPQRSQQTGNQGNARTNSETVNRPTQGRPQARTYAMQAREEQPENDVIIG</sequence>
<dbReference type="SUPFAM" id="SSF57756">
    <property type="entry name" value="Retrovirus zinc finger-like domains"/>
    <property type="match status" value="1"/>
</dbReference>
<dbReference type="OrthoDB" id="1751882at2759"/>
<evidence type="ECO:0000256" key="1">
    <source>
        <dbReference type="PROSITE-ProRule" id="PRU00047"/>
    </source>
</evidence>
<gene>
    <name evidence="4" type="ORF">CEURO_LOCUS988</name>
</gene>
<dbReference type="Gene3D" id="4.10.60.10">
    <property type="entry name" value="Zinc finger, CCHC-type"/>
    <property type="match status" value="1"/>
</dbReference>
<feature type="compositionally biased region" description="Polar residues" evidence="2">
    <location>
        <begin position="194"/>
        <end position="213"/>
    </location>
</feature>
<feature type="compositionally biased region" description="Low complexity" evidence="2">
    <location>
        <begin position="107"/>
        <end position="121"/>
    </location>
</feature>
<dbReference type="GO" id="GO:0003676">
    <property type="term" value="F:nucleic acid binding"/>
    <property type="evidence" value="ECO:0007669"/>
    <property type="project" value="InterPro"/>
</dbReference>
<dbReference type="GO" id="GO:0008270">
    <property type="term" value="F:zinc ion binding"/>
    <property type="evidence" value="ECO:0007669"/>
    <property type="project" value="UniProtKB-KW"/>
</dbReference>
<dbReference type="PANTHER" id="PTHR34482:SF49">
    <property type="entry name" value="RETROTRANSPOSON GAG DOMAIN-CONTAINING PROTEIN"/>
    <property type="match status" value="1"/>
</dbReference>
<reference evidence="4" key="1">
    <citation type="submission" date="2022-07" db="EMBL/GenBank/DDBJ databases">
        <authorList>
            <person name="Macas J."/>
            <person name="Novak P."/>
            <person name="Neumann P."/>
        </authorList>
    </citation>
    <scope>NUCLEOTIDE SEQUENCE</scope>
</reference>
<evidence type="ECO:0000313" key="5">
    <source>
        <dbReference type="Proteomes" id="UP001152484"/>
    </source>
</evidence>
<dbReference type="Pfam" id="PF00098">
    <property type="entry name" value="zf-CCHC"/>
    <property type="match status" value="1"/>
</dbReference>
<dbReference type="PANTHER" id="PTHR34482">
    <property type="entry name" value="DNA DAMAGE-INDUCIBLE PROTEIN 1-LIKE"/>
    <property type="match status" value="1"/>
</dbReference>
<organism evidence="4 5">
    <name type="scientific">Cuscuta europaea</name>
    <name type="common">European dodder</name>
    <dbReference type="NCBI Taxonomy" id="41803"/>
    <lineage>
        <taxon>Eukaryota</taxon>
        <taxon>Viridiplantae</taxon>
        <taxon>Streptophyta</taxon>
        <taxon>Embryophyta</taxon>
        <taxon>Tracheophyta</taxon>
        <taxon>Spermatophyta</taxon>
        <taxon>Magnoliopsida</taxon>
        <taxon>eudicotyledons</taxon>
        <taxon>Gunneridae</taxon>
        <taxon>Pentapetalae</taxon>
        <taxon>asterids</taxon>
        <taxon>lamiids</taxon>
        <taxon>Solanales</taxon>
        <taxon>Convolvulaceae</taxon>
        <taxon>Cuscuteae</taxon>
        <taxon>Cuscuta</taxon>
        <taxon>Cuscuta subgen. Cuscuta</taxon>
    </lineage>
</organism>
<dbReference type="AlphaFoldDB" id="A0A9P0YHP5"/>
<feature type="domain" description="CCHC-type" evidence="3">
    <location>
        <begin position="155"/>
        <end position="169"/>
    </location>
</feature>
<evidence type="ECO:0000256" key="2">
    <source>
        <dbReference type="SAM" id="MobiDB-lite"/>
    </source>
</evidence>
<feature type="region of interest" description="Disordered" evidence="2">
    <location>
        <begin position="174"/>
        <end position="235"/>
    </location>
</feature>
<dbReference type="Proteomes" id="UP001152484">
    <property type="component" value="Unassembled WGS sequence"/>
</dbReference>
<keyword evidence="1" id="KW-0862">Zinc</keyword>
<dbReference type="SMART" id="SM00343">
    <property type="entry name" value="ZnF_C2HC"/>
    <property type="match status" value="1"/>
</dbReference>
<proteinExistence type="predicted"/>
<dbReference type="PROSITE" id="PS50158">
    <property type="entry name" value="ZF_CCHC"/>
    <property type="match status" value="1"/>
</dbReference>
<protein>
    <recommendedName>
        <fullName evidence="3">CCHC-type domain-containing protein</fullName>
    </recommendedName>
</protein>
<feature type="region of interest" description="Disordered" evidence="2">
    <location>
        <begin position="74"/>
        <end position="127"/>
    </location>
</feature>
<evidence type="ECO:0000313" key="4">
    <source>
        <dbReference type="EMBL" id="CAH9056849.1"/>
    </source>
</evidence>
<keyword evidence="1" id="KW-0863">Zinc-finger</keyword>
<keyword evidence="1" id="KW-0479">Metal-binding</keyword>
<dbReference type="InterPro" id="IPR001878">
    <property type="entry name" value="Znf_CCHC"/>
</dbReference>
<name>A0A9P0YHP5_CUSEU</name>
<evidence type="ECO:0000259" key="3">
    <source>
        <dbReference type="PROSITE" id="PS50158"/>
    </source>
</evidence>